<organism evidence="1 2">
    <name type="scientific">Caerostris extrusa</name>
    <name type="common">Bark spider</name>
    <name type="synonym">Caerostris bankana</name>
    <dbReference type="NCBI Taxonomy" id="172846"/>
    <lineage>
        <taxon>Eukaryota</taxon>
        <taxon>Metazoa</taxon>
        <taxon>Ecdysozoa</taxon>
        <taxon>Arthropoda</taxon>
        <taxon>Chelicerata</taxon>
        <taxon>Arachnida</taxon>
        <taxon>Araneae</taxon>
        <taxon>Araneomorphae</taxon>
        <taxon>Entelegynae</taxon>
        <taxon>Araneoidea</taxon>
        <taxon>Araneidae</taxon>
        <taxon>Caerostris</taxon>
    </lineage>
</organism>
<comment type="caution">
    <text evidence="1">The sequence shown here is derived from an EMBL/GenBank/DDBJ whole genome shotgun (WGS) entry which is preliminary data.</text>
</comment>
<sequence>MNREREKPVLKQKDHQKVRIVEIEIDGGNGKLSRFRPEEKSFSVTCGEKPTTSDCRKCTEIAVLYWRSSASVFKITLGGGGGGGHFLVSDDWKLLIEGNCFRS</sequence>
<name>A0AAV4Y106_CAEEX</name>
<dbReference type="AlphaFoldDB" id="A0AAV4Y106"/>
<accession>A0AAV4Y106</accession>
<protein>
    <submittedName>
        <fullName evidence="1">Uncharacterized protein</fullName>
    </submittedName>
</protein>
<dbReference type="EMBL" id="BPLR01018628">
    <property type="protein sequence ID" value="GIZ01111.1"/>
    <property type="molecule type" value="Genomic_DNA"/>
</dbReference>
<gene>
    <name evidence="1" type="ORF">CEXT_132581</name>
</gene>
<reference evidence="1 2" key="1">
    <citation type="submission" date="2021-06" db="EMBL/GenBank/DDBJ databases">
        <title>Caerostris extrusa draft genome.</title>
        <authorList>
            <person name="Kono N."/>
            <person name="Arakawa K."/>
        </authorList>
    </citation>
    <scope>NUCLEOTIDE SEQUENCE [LARGE SCALE GENOMIC DNA]</scope>
</reference>
<evidence type="ECO:0000313" key="1">
    <source>
        <dbReference type="EMBL" id="GIZ01111.1"/>
    </source>
</evidence>
<keyword evidence="2" id="KW-1185">Reference proteome</keyword>
<dbReference type="Proteomes" id="UP001054945">
    <property type="component" value="Unassembled WGS sequence"/>
</dbReference>
<evidence type="ECO:0000313" key="2">
    <source>
        <dbReference type="Proteomes" id="UP001054945"/>
    </source>
</evidence>
<proteinExistence type="predicted"/>